<evidence type="ECO:0000313" key="3">
    <source>
        <dbReference type="Proteomes" id="UP000639403"/>
    </source>
</evidence>
<feature type="region of interest" description="Disordered" evidence="1">
    <location>
        <begin position="375"/>
        <end position="394"/>
    </location>
</feature>
<dbReference type="AlphaFoldDB" id="A0A8H7TY43"/>
<organism evidence="2 3">
    <name type="scientific">Rhodonia placenta</name>
    <dbReference type="NCBI Taxonomy" id="104341"/>
    <lineage>
        <taxon>Eukaryota</taxon>
        <taxon>Fungi</taxon>
        <taxon>Dikarya</taxon>
        <taxon>Basidiomycota</taxon>
        <taxon>Agaricomycotina</taxon>
        <taxon>Agaricomycetes</taxon>
        <taxon>Polyporales</taxon>
        <taxon>Adustoporiaceae</taxon>
        <taxon>Rhodonia</taxon>
    </lineage>
</organism>
<dbReference type="Proteomes" id="UP000639403">
    <property type="component" value="Unassembled WGS sequence"/>
</dbReference>
<evidence type="ECO:0008006" key="4">
    <source>
        <dbReference type="Google" id="ProtNLM"/>
    </source>
</evidence>
<reference evidence="2" key="2">
    <citation type="journal article" name="Front. Microbiol.">
        <title>Degradative Capacity of Two Strains of Rhodonia placenta: From Phenotype to Genotype.</title>
        <authorList>
            <person name="Kolle M."/>
            <person name="Horta M.A.C."/>
            <person name="Nowrousian M."/>
            <person name="Ohm R.A."/>
            <person name="Benz J.P."/>
            <person name="Pilgard A."/>
        </authorList>
    </citation>
    <scope>NUCLEOTIDE SEQUENCE</scope>
    <source>
        <strain evidence="2">FPRL280</strain>
    </source>
</reference>
<protein>
    <recommendedName>
        <fullName evidence="4">AB hydrolase-1 domain-containing protein</fullName>
    </recommendedName>
</protein>
<name>A0A8H7TY43_9APHY</name>
<gene>
    <name evidence="2" type="ORF">IEO21_09818</name>
</gene>
<reference evidence="2" key="1">
    <citation type="submission" date="2020-11" db="EMBL/GenBank/DDBJ databases">
        <authorList>
            <person name="Koelle M."/>
            <person name="Horta M.A.C."/>
            <person name="Nowrousian M."/>
            <person name="Ohm R.A."/>
            <person name="Benz P."/>
            <person name="Pilgard A."/>
        </authorList>
    </citation>
    <scope>NUCLEOTIDE SEQUENCE</scope>
    <source>
        <strain evidence="2">FPRL280</strain>
    </source>
</reference>
<dbReference type="SUPFAM" id="SSF53474">
    <property type="entry name" value="alpha/beta-Hydrolases"/>
    <property type="match status" value="1"/>
</dbReference>
<sequence>MPVAPVDDKGTHLYYQDSGAPPGSEPYITLVLVHGLIFHGGIFKPMFQYAAEHNMRLVAINLRDYSGSTPFSPSELDALRSDKADQATFISDRGLELARFLEWFILEHDLPPKALSHKSEAAGGLSILGWSLGNCPIMSMLASAHVLPEASRKLLDMHLRSFIVYDPPLYTFGISDVYDDLYIPTRDKSIPPEGAAEAFSFWVSGYYRHSPTVLSSFDSLTREEILAGINNSPIDDSPKYQPTLKAMSPVEIAAVTDWAGAQRSHVAMLDIDSTVYQENAQHALLDKTVWPGLRVVLVWCTMSVGTTVYGSWDLARRVRHAWPPGAREVDVKRLDGVNHFLKVFNIHTTSILRYLKSPDHISDDGTARMLEKPEVPLKEQRRHSDKPSSGNRVLEKTEIGVLLPQYSSNRSGAVGHRSQHEGNACVTWNKEMPTRTMAISNEFKIGFLLKRKA</sequence>
<evidence type="ECO:0000256" key="1">
    <source>
        <dbReference type="SAM" id="MobiDB-lite"/>
    </source>
</evidence>
<dbReference type="InterPro" id="IPR029058">
    <property type="entry name" value="AB_hydrolase_fold"/>
</dbReference>
<dbReference type="Gene3D" id="3.40.50.1820">
    <property type="entry name" value="alpha/beta hydrolase"/>
    <property type="match status" value="1"/>
</dbReference>
<accession>A0A8H7TY43</accession>
<comment type="caution">
    <text evidence="2">The sequence shown here is derived from an EMBL/GenBank/DDBJ whole genome shotgun (WGS) entry which is preliminary data.</text>
</comment>
<proteinExistence type="predicted"/>
<evidence type="ECO:0000313" key="2">
    <source>
        <dbReference type="EMBL" id="KAF9802822.1"/>
    </source>
</evidence>
<dbReference type="EMBL" id="JADOXO010000551">
    <property type="protein sequence ID" value="KAF9802822.1"/>
    <property type="molecule type" value="Genomic_DNA"/>
</dbReference>